<dbReference type="EMBL" id="JBHSGA010000017">
    <property type="protein sequence ID" value="MFC4527705.1"/>
    <property type="molecule type" value="Genomic_DNA"/>
</dbReference>
<keyword evidence="3" id="KW-1185">Reference proteome</keyword>
<name>A0ABV9C3U5_9GAMM</name>
<gene>
    <name evidence="2" type="ORF">ACFO5W_13770</name>
</gene>
<accession>A0ABV9C3U5</accession>
<evidence type="ECO:0000313" key="3">
    <source>
        <dbReference type="Proteomes" id="UP001595961"/>
    </source>
</evidence>
<protein>
    <submittedName>
        <fullName evidence="2">Alpha/beta fold hydrolase</fullName>
    </submittedName>
</protein>
<dbReference type="GO" id="GO:0016787">
    <property type="term" value="F:hydrolase activity"/>
    <property type="evidence" value="ECO:0007669"/>
    <property type="project" value="UniProtKB-KW"/>
</dbReference>
<proteinExistence type="predicted"/>
<dbReference type="Pfam" id="PF12146">
    <property type="entry name" value="Hydrolase_4"/>
    <property type="match status" value="1"/>
</dbReference>
<evidence type="ECO:0000313" key="2">
    <source>
        <dbReference type="EMBL" id="MFC4527705.1"/>
    </source>
</evidence>
<dbReference type="InterPro" id="IPR022742">
    <property type="entry name" value="Hydrolase_4"/>
</dbReference>
<dbReference type="PIRSF" id="PIRSF037442">
    <property type="entry name" value="UCP037442_abhydr"/>
    <property type="match status" value="1"/>
</dbReference>
<dbReference type="Gene3D" id="3.40.50.1820">
    <property type="entry name" value="alpha/beta hydrolase"/>
    <property type="match status" value="1"/>
</dbReference>
<keyword evidence="2" id="KW-0378">Hydrolase</keyword>
<reference evidence="3" key="1">
    <citation type="journal article" date="2019" name="Int. J. Syst. Evol. Microbiol.">
        <title>The Global Catalogue of Microorganisms (GCM) 10K type strain sequencing project: providing services to taxonomists for standard genome sequencing and annotation.</title>
        <authorList>
            <consortium name="The Broad Institute Genomics Platform"/>
            <consortium name="The Broad Institute Genome Sequencing Center for Infectious Disease"/>
            <person name="Wu L."/>
            <person name="Ma J."/>
        </authorList>
    </citation>
    <scope>NUCLEOTIDE SEQUENCE [LARGE SCALE GENOMIC DNA]</scope>
    <source>
        <strain evidence="3">CCM 4481</strain>
    </source>
</reference>
<feature type="domain" description="Serine aminopeptidase S33" evidence="1">
    <location>
        <begin position="12"/>
        <end position="150"/>
    </location>
</feature>
<dbReference type="InterPro" id="IPR017208">
    <property type="entry name" value="UCP037442_abhydr"/>
</dbReference>
<organism evidence="2 3">
    <name type="scientific">Dyella halodurans</name>
    <dbReference type="NCBI Taxonomy" id="1920171"/>
    <lineage>
        <taxon>Bacteria</taxon>
        <taxon>Pseudomonadati</taxon>
        <taxon>Pseudomonadota</taxon>
        <taxon>Gammaproteobacteria</taxon>
        <taxon>Lysobacterales</taxon>
        <taxon>Rhodanobacteraceae</taxon>
        <taxon>Dyella</taxon>
    </lineage>
</organism>
<dbReference type="InterPro" id="IPR029058">
    <property type="entry name" value="AB_hydrolase_fold"/>
</dbReference>
<dbReference type="Proteomes" id="UP001595961">
    <property type="component" value="Unassembled WGS sequence"/>
</dbReference>
<dbReference type="SUPFAM" id="SSF53474">
    <property type="entry name" value="alpha/beta-Hydrolases"/>
    <property type="match status" value="1"/>
</dbReference>
<dbReference type="RefSeq" id="WP_380004425.1">
    <property type="nucleotide sequence ID" value="NZ_CP064028.1"/>
</dbReference>
<comment type="caution">
    <text evidence="2">The sequence shown here is derived from an EMBL/GenBank/DDBJ whole genome shotgun (WGS) entry which is preliminary data.</text>
</comment>
<evidence type="ECO:0000259" key="1">
    <source>
        <dbReference type="Pfam" id="PF12146"/>
    </source>
</evidence>
<sequence length="276" mass="30413">MAEVLLQMPAGEVRHVLYWLPALGVSARQYLPLAQALAQRGVAVAIHEWRGMGSSNRRAGRQQDWGYRELLQDDVPAGLASVRRHLPRASYAMGGHSLGGQLSSLYASLHPHEIAALLIVASGSPYWRQFRYGRFIRLAFHAVPLMARLFGRFPGRRLGFGGNEARGVMTDWARSGLTGRYAAQGMSEDFEQRLGELDLPVLALRLCDDWLAPEASLACLLAKMRLGQREQRVITSADLDGKPADHFSWMKTPAPIAWRVADWFDGVAKGAGDAGP</sequence>